<sequence>MGWAGPLAARNLADLGADVIKVESCENFDWWRSWEATQEWIDDDGAEKSPAFNSVHRNNRNITLDLSYKEGRELLLKLVGTANAVMENFSGGVLPKLDLSYEVFKKVKEDIILLSMHAFGSSGPWKMFRGYGSTIEQSSGLPHVNGLSSDLPMMHHVAYGDAVAGLNGVSALLIALRHQAKTGKGQFIDLSQVESLLPLVAHGITEFTANGKEPERNGNRSEFFAPNGVYPCAGEDKWIVIQILNEDQWLSFQKLVGAPLKEFGDLEDRLSKLDDLDKIINEWTSSKEAQKLMYVLQDAKIPAAATHTMSTLLNDPHLNSRNFWQWLDRAVVGNQPNPSAPFKVNGERLPIKTPAPTLGQHNQEILTEILKLNQTEIDKLEKIGIIGTKPKMRSL</sequence>
<dbReference type="InterPro" id="IPR050483">
    <property type="entry name" value="CoA-transferase_III_domain"/>
</dbReference>
<dbReference type="InterPro" id="IPR023606">
    <property type="entry name" value="CoA-Trfase_III_dom_1_sf"/>
</dbReference>
<gene>
    <name evidence="2" type="ORF">METZ01_LOCUS59263</name>
</gene>
<dbReference type="AlphaFoldDB" id="A0A381SSF5"/>
<proteinExistence type="predicted"/>
<keyword evidence="1" id="KW-0808">Transferase</keyword>
<dbReference type="InterPro" id="IPR003673">
    <property type="entry name" value="CoA-Trfase_fam_III"/>
</dbReference>
<dbReference type="InterPro" id="IPR044855">
    <property type="entry name" value="CoA-Trfase_III_dom3_sf"/>
</dbReference>
<dbReference type="Pfam" id="PF02515">
    <property type="entry name" value="CoA_transf_3"/>
    <property type="match status" value="1"/>
</dbReference>
<dbReference type="EMBL" id="UINC01003447">
    <property type="protein sequence ID" value="SVA06409.1"/>
    <property type="molecule type" value="Genomic_DNA"/>
</dbReference>
<reference evidence="2" key="1">
    <citation type="submission" date="2018-05" db="EMBL/GenBank/DDBJ databases">
        <authorList>
            <person name="Lanie J.A."/>
            <person name="Ng W.-L."/>
            <person name="Kazmierczak K.M."/>
            <person name="Andrzejewski T.M."/>
            <person name="Davidsen T.M."/>
            <person name="Wayne K.J."/>
            <person name="Tettelin H."/>
            <person name="Glass J.I."/>
            <person name="Rusch D."/>
            <person name="Podicherti R."/>
            <person name="Tsui H.-C.T."/>
            <person name="Winkler M.E."/>
        </authorList>
    </citation>
    <scope>NUCLEOTIDE SEQUENCE</scope>
</reference>
<protein>
    <recommendedName>
        <fullName evidence="3">CoA transferase</fullName>
    </recommendedName>
</protein>
<dbReference type="PANTHER" id="PTHR48207:SF3">
    <property type="entry name" value="SUCCINATE--HYDROXYMETHYLGLUTARATE COA-TRANSFERASE"/>
    <property type="match status" value="1"/>
</dbReference>
<evidence type="ECO:0000256" key="1">
    <source>
        <dbReference type="ARBA" id="ARBA00022679"/>
    </source>
</evidence>
<dbReference type="Gene3D" id="3.40.50.10540">
    <property type="entry name" value="Crotonobetainyl-coa:carnitine coa-transferase, domain 1"/>
    <property type="match status" value="1"/>
</dbReference>
<dbReference type="PANTHER" id="PTHR48207">
    <property type="entry name" value="SUCCINATE--HYDROXYMETHYLGLUTARATE COA-TRANSFERASE"/>
    <property type="match status" value="1"/>
</dbReference>
<accession>A0A381SSF5</accession>
<evidence type="ECO:0000313" key="2">
    <source>
        <dbReference type="EMBL" id="SVA06409.1"/>
    </source>
</evidence>
<organism evidence="2">
    <name type="scientific">marine metagenome</name>
    <dbReference type="NCBI Taxonomy" id="408172"/>
    <lineage>
        <taxon>unclassified sequences</taxon>
        <taxon>metagenomes</taxon>
        <taxon>ecological metagenomes</taxon>
    </lineage>
</organism>
<evidence type="ECO:0008006" key="3">
    <source>
        <dbReference type="Google" id="ProtNLM"/>
    </source>
</evidence>
<dbReference type="GO" id="GO:0008410">
    <property type="term" value="F:CoA-transferase activity"/>
    <property type="evidence" value="ECO:0007669"/>
    <property type="project" value="TreeGrafter"/>
</dbReference>
<name>A0A381SSF5_9ZZZZ</name>
<dbReference type="Gene3D" id="3.30.1540.10">
    <property type="entry name" value="formyl-coa transferase, domain 3"/>
    <property type="match status" value="1"/>
</dbReference>
<dbReference type="SUPFAM" id="SSF89796">
    <property type="entry name" value="CoA-transferase family III (CaiB/BaiF)"/>
    <property type="match status" value="1"/>
</dbReference>